<protein>
    <submittedName>
        <fullName evidence="2">Uncharacterized protein</fullName>
    </submittedName>
</protein>
<gene>
    <name evidence="2" type="ORF">AB2U05_15635</name>
</gene>
<name>A0AB39TKR3_9ACTN</name>
<evidence type="ECO:0000256" key="1">
    <source>
        <dbReference type="SAM" id="MobiDB-lite"/>
    </source>
</evidence>
<evidence type="ECO:0000313" key="2">
    <source>
        <dbReference type="EMBL" id="XDQ79786.1"/>
    </source>
</evidence>
<proteinExistence type="predicted"/>
<sequence>MRTDTRDELTTAGTIRRCVAAGCGRDPEGGEPQPRPADAGTLLCRPCRNRVHHQLGRLPRLYRESDRLLNAQAKQVERVSGGRNIGIPLNGAAVDARADVRGFLAAWSQLIVDEREVSAPARTVPAMAEFLLRHQNWIDRHEAVGEFTAELFRAFARLQRLETAVPTRRITVSRCPEDGCPGELEAVLRPQDSRTGSQIRCTHTKEHTWATEQWSSLRRPRRASASVTS</sequence>
<organism evidence="2">
    <name type="scientific">Streptomyces sp. Y1</name>
    <dbReference type="NCBI Taxonomy" id="3238634"/>
    <lineage>
        <taxon>Bacteria</taxon>
        <taxon>Bacillati</taxon>
        <taxon>Actinomycetota</taxon>
        <taxon>Actinomycetes</taxon>
        <taxon>Kitasatosporales</taxon>
        <taxon>Streptomycetaceae</taxon>
        <taxon>Streptomyces</taxon>
    </lineage>
</organism>
<dbReference type="AlphaFoldDB" id="A0AB39TKR3"/>
<dbReference type="RefSeq" id="WP_157882239.1">
    <property type="nucleotide sequence ID" value="NZ_CP163445.1"/>
</dbReference>
<accession>A0AB39TKR3</accession>
<dbReference type="EMBL" id="CP163445">
    <property type="protein sequence ID" value="XDQ79786.1"/>
    <property type="molecule type" value="Genomic_DNA"/>
</dbReference>
<reference evidence="2" key="1">
    <citation type="submission" date="2024-07" db="EMBL/GenBank/DDBJ databases">
        <authorList>
            <person name="Yu S.T."/>
        </authorList>
    </citation>
    <scope>NUCLEOTIDE SEQUENCE</scope>
    <source>
        <strain evidence="2">Y1</strain>
    </source>
</reference>
<feature type="region of interest" description="Disordered" evidence="1">
    <location>
        <begin position="210"/>
        <end position="229"/>
    </location>
</feature>